<keyword evidence="3" id="KW-0285">Flavoprotein</keyword>
<dbReference type="GO" id="GO:0004497">
    <property type="term" value="F:monooxygenase activity"/>
    <property type="evidence" value="ECO:0007669"/>
    <property type="project" value="UniProtKB-KW"/>
</dbReference>
<evidence type="ECO:0000256" key="4">
    <source>
        <dbReference type="ARBA" id="ARBA00022827"/>
    </source>
</evidence>
<feature type="region of interest" description="Disordered" evidence="7">
    <location>
        <begin position="76"/>
        <end position="176"/>
    </location>
</feature>
<dbReference type="InterPro" id="IPR051205">
    <property type="entry name" value="UbiH/COQ6_monooxygenase"/>
</dbReference>
<feature type="compositionally biased region" description="Basic residues" evidence="7">
    <location>
        <begin position="78"/>
        <end position="95"/>
    </location>
</feature>
<protein>
    <recommendedName>
        <fullName evidence="8">FAD-binding domain-containing protein</fullName>
    </recommendedName>
</protein>
<organism evidence="9 10">
    <name type="scientific">Heterodera trifolii</name>
    <dbReference type="NCBI Taxonomy" id="157864"/>
    <lineage>
        <taxon>Eukaryota</taxon>
        <taxon>Metazoa</taxon>
        <taxon>Ecdysozoa</taxon>
        <taxon>Nematoda</taxon>
        <taxon>Chromadorea</taxon>
        <taxon>Rhabditida</taxon>
        <taxon>Tylenchina</taxon>
        <taxon>Tylenchomorpha</taxon>
        <taxon>Tylenchoidea</taxon>
        <taxon>Heteroderidae</taxon>
        <taxon>Heteroderinae</taxon>
        <taxon>Heterodera</taxon>
    </lineage>
</organism>
<dbReference type="Gene3D" id="3.50.50.60">
    <property type="entry name" value="FAD/NAD(P)-binding domain"/>
    <property type="match status" value="2"/>
</dbReference>
<proteinExistence type="inferred from homology"/>
<dbReference type="GO" id="GO:0006744">
    <property type="term" value="P:ubiquinone biosynthetic process"/>
    <property type="evidence" value="ECO:0007669"/>
    <property type="project" value="UniProtKB-ARBA"/>
</dbReference>
<feature type="domain" description="FAD-binding" evidence="8">
    <location>
        <begin position="539"/>
        <end position="602"/>
    </location>
</feature>
<dbReference type="PANTHER" id="PTHR43876">
    <property type="entry name" value="UBIQUINONE BIOSYNTHESIS MONOOXYGENASE COQ6, MITOCHONDRIAL"/>
    <property type="match status" value="1"/>
</dbReference>
<dbReference type="InterPro" id="IPR010971">
    <property type="entry name" value="UbiH/COQ6"/>
</dbReference>
<dbReference type="Proteomes" id="UP001620626">
    <property type="component" value="Unassembled WGS sequence"/>
</dbReference>
<dbReference type="InterPro" id="IPR036188">
    <property type="entry name" value="FAD/NAD-bd_sf"/>
</dbReference>
<feature type="compositionally biased region" description="Low complexity" evidence="7">
    <location>
        <begin position="11"/>
        <end position="24"/>
    </location>
</feature>
<dbReference type="AlphaFoldDB" id="A0ABD2K296"/>
<dbReference type="PROSITE" id="PS01304">
    <property type="entry name" value="UBIH"/>
    <property type="match status" value="1"/>
</dbReference>
<dbReference type="InterPro" id="IPR018168">
    <property type="entry name" value="Ubi_Hdrlase_CS"/>
</dbReference>
<comment type="caution">
    <text evidence="9">The sequence shown here is derived from an EMBL/GenBank/DDBJ whole genome shotgun (WGS) entry which is preliminary data.</text>
</comment>
<evidence type="ECO:0000313" key="10">
    <source>
        <dbReference type="Proteomes" id="UP001620626"/>
    </source>
</evidence>
<feature type="region of interest" description="Disordered" evidence="7">
    <location>
        <begin position="1"/>
        <end position="25"/>
    </location>
</feature>
<evidence type="ECO:0000256" key="1">
    <source>
        <dbReference type="ARBA" id="ARBA00001974"/>
    </source>
</evidence>
<evidence type="ECO:0000256" key="2">
    <source>
        <dbReference type="ARBA" id="ARBA00005349"/>
    </source>
</evidence>
<evidence type="ECO:0000259" key="8">
    <source>
        <dbReference type="Pfam" id="PF01494"/>
    </source>
</evidence>
<dbReference type="PANTHER" id="PTHR43876:SF7">
    <property type="entry name" value="UBIQUINONE BIOSYNTHESIS MONOOXYGENASE COQ6, MITOCHONDRIAL"/>
    <property type="match status" value="1"/>
</dbReference>
<dbReference type="SUPFAM" id="SSF51905">
    <property type="entry name" value="FAD/NAD(P)-binding domain"/>
    <property type="match status" value="1"/>
</dbReference>
<evidence type="ECO:0000313" key="9">
    <source>
        <dbReference type="EMBL" id="KAL3096818.1"/>
    </source>
</evidence>
<dbReference type="InterPro" id="IPR002938">
    <property type="entry name" value="FAD-bd"/>
</dbReference>
<keyword evidence="5" id="KW-0560">Oxidoreductase</keyword>
<comment type="similarity">
    <text evidence="2">Belongs to the UbiH/COQ6 family.</text>
</comment>
<keyword evidence="10" id="KW-1185">Reference proteome</keyword>
<name>A0ABD2K296_9BILA</name>
<dbReference type="Pfam" id="PF01494">
    <property type="entry name" value="FAD_binding_3"/>
    <property type="match status" value="2"/>
</dbReference>
<reference evidence="9 10" key="1">
    <citation type="submission" date="2024-10" db="EMBL/GenBank/DDBJ databases">
        <authorList>
            <person name="Kim D."/>
        </authorList>
    </citation>
    <scope>NUCLEOTIDE SEQUENCE [LARGE SCALE GENOMIC DNA]</scope>
    <source>
        <strain evidence="9">BH-2024</strain>
    </source>
</reference>
<keyword evidence="4" id="KW-0274">FAD</keyword>
<dbReference type="EMBL" id="JBICBT010000851">
    <property type="protein sequence ID" value="KAL3096818.1"/>
    <property type="molecule type" value="Genomic_DNA"/>
</dbReference>
<dbReference type="PRINTS" id="PR00420">
    <property type="entry name" value="RNGMNOXGNASE"/>
</dbReference>
<comment type="cofactor">
    <cofactor evidence="1">
        <name>FAD</name>
        <dbReference type="ChEBI" id="CHEBI:57692"/>
    </cofactor>
</comment>
<accession>A0ABD2K296</accession>
<evidence type="ECO:0000256" key="3">
    <source>
        <dbReference type="ARBA" id="ARBA00022630"/>
    </source>
</evidence>
<sequence length="667" mass="72954">MSDDNCCGSVGARSPTGSISSSGSADYDVALSPTQLLAMAIKKRRHLLEDKQRDYQRELLHSHLIQNLCKFLGEGRARVRRHRRSSSRRKLVRRRRWDDDTSGNGDERGQQVVPDDSRSPSSSPNPSGIVFESTVQSDANFGGDGGGRGPRWLNKRSSHSDDGGPPMKRNRADSSEDGLTFIDLDQPCEDGKFDGAFADGGRKIATLRGVLKMLKHCTQIRSFATHQSTFYDVVIVGGGLVGSAMACSIGTNSALGPSTRVLLLESGRLHSVKQSKEAETKHTYSNRVSAVSPSSVEMFKTFGVWDEICSKRVHPVSALYVEDGCAKSKIHFKQLDNRSPIAHIVENELIVAALQQCIRDRCANVEVRQGAVVDQNLSVPDNLSQNVTIQFEDGTIETSLMIAADGSKSTARKRAGIGFEETAYEQRAVVGTLALQHNSESDGSFAWQRFVPSGPVALLPLGRELCSLVWTVPTADAARLLQLSPEHFVEELNGTLQFDNSSSNSLVNNSLDCLGKALNFFPSKESPAKCTFPRVLSLPYDDRAAFPLSLGYAYDYIRPRVALIGDAAHRVHPLAGQGVNLGWSDVRFLTAALQRAFDEGGDLGSLTYLRDFDSASQRRNGPLIFAIDCLNRLYSTDHPFCTLFRSVGLNILDRVLPAKDLIVHLAS</sequence>
<gene>
    <name evidence="9" type="ORF">niasHT_026199</name>
</gene>
<keyword evidence="6" id="KW-0503">Monooxygenase</keyword>
<feature type="domain" description="FAD-binding" evidence="8">
    <location>
        <begin position="231"/>
        <end position="476"/>
    </location>
</feature>
<evidence type="ECO:0000256" key="6">
    <source>
        <dbReference type="ARBA" id="ARBA00023033"/>
    </source>
</evidence>
<dbReference type="NCBIfam" id="TIGR01988">
    <property type="entry name" value="Ubi-OHases"/>
    <property type="match status" value="1"/>
</dbReference>
<evidence type="ECO:0000256" key="5">
    <source>
        <dbReference type="ARBA" id="ARBA00023002"/>
    </source>
</evidence>
<evidence type="ECO:0000256" key="7">
    <source>
        <dbReference type="SAM" id="MobiDB-lite"/>
    </source>
</evidence>